<protein>
    <submittedName>
        <fullName evidence="7">Two-component response regulator ARR1</fullName>
    </submittedName>
</protein>
<dbReference type="InterPro" id="IPR017930">
    <property type="entry name" value="Myb_dom"/>
</dbReference>
<keyword evidence="2" id="KW-0805">Transcription regulation</keyword>
<proteinExistence type="predicted"/>
<dbReference type="InterPro" id="IPR001005">
    <property type="entry name" value="SANT/Myb"/>
</dbReference>
<evidence type="ECO:0000313" key="7">
    <source>
        <dbReference type="EnsemblPlants" id="EMT08108"/>
    </source>
</evidence>
<reference evidence="7" key="1">
    <citation type="submission" date="2015-06" db="UniProtKB">
        <authorList>
            <consortium name="EnsemblPlants"/>
        </authorList>
    </citation>
    <scope>IDENTIFICATION</scope>
</reference>
<dbReference type="PANTHER" id="PTHR31003">
    <property type="entry name" value="MYB FAMILY TRANSCRIPTION FACTOR"/>
    <property type="match status" value="1"/>
</dbReference>
<evidence type="ECO:0000256" key="2">
    <source>
        <dbReference type="ARBA" id="ARBA00023015"/>
    </source>
</evidence>
<dbReference type="Pfam" id="PF00249">
    <property type="entry name" value="Myb_DNA-binding"/>
    <property type="match status" value="1"/>
</dbReference>
<dbReference type="Pfam" id="PF26575">
    <property type="entry name" value="HHO5_N"/>
    <property type="match status" value="1"/>
</dbReference>
<keyword evidence="3" id="KW-0238">DNA-binding</keyword>
<organism evidence="7">
    <name type="scientific">Aegilops tauschii</name>
    <name type="common">Tausch's goatgrass</name>
    <name type="synonym">Aegilops squarrosa</name>
    <dbReference type="NCBI Taxonomy" id="37682"/>
    <lineage>
        <taxon>Eukaryota</taxon>
        <taxon>Viridiplantae</taxon>
        <taxon>Streptophyta</taxon>
        <taxon>Embryophyta</taxon>
        <taxon>Tracheophyta</taxon>
        <taxon>Spermatophyta</taxon>
        <taxon>Magnoliopsida</taxon>
        <taxon>Liliopsida</taxon>
        <taxon>Poales</taxon>
        <taxon>Poaceae</taxon>
        <taxon>BOP clade</taxon>
        <taxon>Pooideae</taxon>
        <taxon>Triticodae</taxon>
        <taxon>Triticeae</taxon>
        <taxon>Triticinae</taxon>
        <taxon>Aegilops</taxon>
    </lineage>
</organism>
<dbReference type="InterPro" id="IPR058673">
    <property type="entry name" value="HHO5-like_N"/>
</dbReference>
<keyword evidence="4" id="KW-0804">Transcription</keyword>
<keyword evidence="5" id="KW-0539">Nucleus</keyword>
<dbReference type="NCBIfam" id="TIGR01557">
    <property type="entry name" value="myb_SHAQKYF"/>
    <property type="match status" value="1"/>
</dbReference>
<accession>M8BYT6</accession>
<evidence type="ECO:0000256" key="1">
    <source>
        <dbReference type="ARBA" id="ARBA00004123"/>
    </source>
</evidence>
<feature type="compositionally biased region" description="Basic and acidic residues" evidence="6">
    <location>
        <begin position="76"/>
        <end position="94"/>
    </location>
</feature>
<evidence type="ECO:0000256" key="3">
    <source>
        <dbReference type="ARBA" id="ARBA00023125"/>
    </source>
</evidence>
<evidence type="ECO:0000256" key="4">
    <source>
        <dbReference type="ARBA" id="ARBA00023163"/>
    </source>
</evidence>
<evidence type="ECO:0000256" key="5">
    <source>
        <dbReference type="ARBA" id="ARBA00023242"/>
    </source>
</evidence>
<dbReference type="PROSITE" id="PS51294">
    <property type="entry name" value="HTH_MYB"/>
    <property type="match status" value="1"/>
</dbReference>
<feature type="compositionally biased region" description="Polar residues" evidence="6">
    <location>
        <begin position="99"/>
        <end position="108"/>
    </location>
</feature>
<dbReference type="InterPro" id="IPR044787">
    <property type="entry name" value="HHO5-like"/>
</dbReference>
<dbReference type="GO" id="GO:0003677">
    <property type="term" value="F:DNA binding"/>
    <property type="evidence" value="ECO:0007669"/>
    <property type="project" value="UniProtKB-KW"/>
</dbReference>
<dbReference type="FunFam" id="1.10.10.60:FF:000002">
    <property type="entry name" value="Myb family transcription factor"/>
    <property type="match status" value="1"/>
</dbReference>
<dbReference type="GO" id="GO:0005634">
    <property type="term" value="C:nucleus"/>
    <property type="evidence" value="ECO:0007669"/>
    <property type="project" value="UniProtKB-SubCell"/>
</dbReference>
<feature type="region of interest" description="Disordered" evidence="6">
    <location>
        <begin position="76"/>
        <end position="186"/>
    </location>
</feature>
<feature type="compositionally biased region" description="Polar residues" evidence="6">
    <location>
        <begin position="328"/>
        <end position="351"/>
    </location>
</feature>
<feature type="compositionally biased region" description="Basic and acidic residues" evidence="6">
    <location>
        <begin position="112"/>
        <end position="134"/>
    </location>
</feature>
<dbReference type="GO" id="GO:0003700">
    <property type="term" value="F:DNA-binding transcription factor activity"/>
    <property type="evidence" value="ECO:0007669"/>
    <property type="project" value="InterPro"/>
</dbReference>
<name>M8BYT6_AEGTA</name>
<dbReference type="AlphaFoldDB" id="M8BYT6"/>
<dbReference type="InterPro" id="IPR009057">
    <property type="entry name" value="Homeodomain-like_sf"/>
</dbReference>
<dbReference type="InterPro" id="IPR006447">
    <property type="entry name" value="Myb_dom_plants"/>
</dbReference>
<feature type="region of interest" description="Disordered" evidence="6">
    <location>
        <begin position="313"/>
        <end position="366"/>
    </location>
</feature>
<dbReference type="PANTHER" id="PTHR31003:SF17">
    <property type="entry name" value="OS07G0119300 PROTEIN"/>
    <property type="match status" value="1"/>
</dbReference>
<dbReference type="Gene3D" id="1.10.10.60">
    <property type="entry name" value="Homeodomain-like"/>
    <property type="match status" value="1"/>
</dbReference>
<evidence type="ECO:0000256" key="6">
    <source>
        <dbReference type="SAM" id="MobiDB-lite"/>
    </source>
</evidence>
<dbReference type="EnsemblPlants" id="EMT08108">
    <property type="protein sequence ID" value="EMT08108"/>
    <property type="gene ID" value="F775_07581"/>
</dbReference>
<dbReference type="SUPFAM" id="SSF46689">
    <property type="entry name" value="Homeodomain-like"/>
    <property type="match status" value="1"/>
</dbReference>
<feature type="region of interest" description="Disordered" evidence="6">
    <location>
        <begin position="217"/>
        <end position="236"/>
    </location>
</feature>
<comment type="subcellular location">
    <subcellularLocation>
        <location evidence="1">Nucleus</location>
    </subcellularLocation>
</comment>
<sequence length="458" mass="49237">MGLDVGEIGMGADLSLDLKMFAAKSLGRVGEAPAAAMDDCIRRLEEEKSKIEVFRRELPLCARLLADVIDVMKKEVEEKKRGGDRGEDREDAGAGDKSNWMSTAQLWTGDSVRGDDASEKQDERRRSSEPESRDGAGLPSKAVGSGAPAFAPPSLRKDDKAVRMPDLPFLSPAPIKTSPAVATGGAEESRRQLVGFAQEAARAAAALAPAAPSLSLQAQSQQTAQQQQQQARKARRCWSPELHRQFVTALHQLGGPQVATPKQIRELMKVDGLTNDEVKSHLQKYRLHNRRAPGSPAANRPIVLMGGLWITQEQSSSQSGGSPPGPLNFSSSGVAASSVTLGETGKNSTPIVSPEQGAEVAHSVSGKGNCLSLRNGGVLRKYKESKITSAEPWNPSARPTPIVSTTTEGLPPRWASPIVRRLRLADAATVILRPNRTCARYERRVGLWFSRANGRAVI</sequence>
<feature type="compositionally biased region" description="Low complexity" evidence="6">
    <location>
        <begin position="217"/>
        <end position="231"/>
    </location>
</feature>